<evidence type="ECO:0000256" key="7">
    <source>
        <dbReference type="ARBA" id="ARBA00023274"/>
    </source>
</evidence>
<keyword evidence="5 9" id="KW-0694">RNA-binding</keyword>
<protein>
    <recommendedName>
        <fullName evidence="3 9">Signal recognition particle 14 kDa protein</fullName>
        <shortName evidence="9">SRP14</shortName>
    </recommendedName>
</protein>
<dbReference type="GO" id="GO:0005786">
    <property type="term" value="C:signal recognition particle, endoplasmic reticulum targeting"/>
    <property type="evidence" value="ECO:0007669"/>
    <property type="project" value="UniProtKB-UniRule"/>
</dbReference>
<keyword evidence="4 9" id="KW-0963">Cytoplasm</keyword>
<dbReference type="Ensembl" id="ENSEBUT00000010809.1">
    <property type="protein sequence ID" value="ENSEBUP00000010265.1"/>
    <property type="gene ID" value="ENSEBUG00000006590.1"/>
</dbReference>
<dbReference type="Ensembl" id="ENSEBUT00000010798.1">
    <property type="protein sequence ID" value="ENSEBUP00000010254.1"/>
    <property type="gene ID" value="ENSEBUG00000006590.1"/>
</dbReference>
<keyword evidence="7 9" id="KW-0687">Ribonucleoprotein</keyword>
<evidence type="ECO:0000256" key="5">
    <source>
        <dbReference type="ARBA" id="ARBA00022884"/>
    </source>
</evidence>
<dbReference type="InterPro" id="IPR009018">
    <property type="entry name" value="Signal_recog_particle_SRP9/14"/>
</dbReference>
<reference evidence="10" key="1">
    <citation type="submission" date="2025-05" db="UniProtKB">
        <authorList>
            <consortium name="Ensembl"/>
        </authorList>
    </citation>
    <scope>IDENTIFICATION</scope>
</reference>
<organism evidence="10 11">
    <name type="scientific">Eptatretus burgeri</name>
    <name type="common">Inshore hagfish</name>
    <dbReference type="NCBI Taxonomy" id="7764"/>
    <lineage>
        <taxon>Eukaryota</taxon>
        <taxon>Metazoa</taxon>
        <taxon>Chordata</taxon>
        <taxon>Craniata</taxon>
        <taxon>Vertebrata</taxon>
        <taxon>Cyclostomata</taxon>
        <taxon>Myxini</taxon>
        <taxon>Myxiniformes</taxon>
        <taxon>Myxinidae</taxon>
        <taxon>Eptatretinae</taxon>
        <taxon>Eptatretus</taxon>
    </lineage>
</organism>
<dbReference type="Gene3D" id="3.30.720.10">
    <property type="entry name" value="Signal recognition particle alu RNA binding heterodimer, srp9/1"/>
    <property type="match status" value="1"/>
</dbReference>
<dbReference type="GO" id="GO:0030942">
    <property type="term" value="F:endoplasmic reticulum signal peptide binding"/>
    <property type="evidence" value="ECO:0007669"/>
    <property type="project" value="UniProtKB-UniRule"/>
</dbReference>
<evidence type="ECO:0000256" key="1">
    <source>
        <dbReference type="ARBA" id="ARBA00004496"/>
    </source>
</evidence>
<dbReference type="SUPFAM" id="SSF54762">
    <property type="entry name" value="Signal recognition particle alu RNA binding heterodimer, SRP9/14"/>
    <property type="match status" value="1"/>
</dbReference>
<dbReference type="AlphaFoldDB" id="A0A8C4WTM7"/>
<dbReference type="Proteomes" id="UP000694388">
    <property type="component" value="Unplaced"/>
</dbReference>
<dbReference type="OMA" id="EQHIPND"/>
<accession>A0A8C4WTM7</accession>
<evidence type="ECO:0000256" key="3">
    <source>
        <dbReference type="ARBA" id="ARBA00017926"/>
    </source>
</evidence>
<name>A0A8C4WTM7_EPTBU</name>
<dbReference type="GO" id="GO:0006614">
    <property type="term" value="P:SRP-dependent cotranslational protein targeting to membrane"/>
    <property type="evidence" value="ECO:0007669"/>
    <property type="project" value="UniProtKB-UniRule"/>
</dbReference>
<keyword evidence="6 9" id="KW-0733">Signal recognition particle</keyword>
<evidence type="ECO:0000313" key="10">
    <source>
        <dbReference type="Ensembl" id="ENSEBUP00000010254.1"/>
    </source>
</evidence>
<dbReference type="InterPro" id="IPR003210">
    <property type="entry name" value="Signal_recog_particle_SRP14"/>
</dbReference>
<dbReference type="GO" id="GO:0008312">
    <property type="term" value="F:7S RNA binding"/>
    <property type="evidence" value="ECO:0007669"/>
    <property type="project" value="UniProtKB-UniRule"/>
</dbReference>
<proteinExistence type="inferred from homology"/>
<sequence>MVLMENDSFLNELTRLFQKHRTSGSIYITMKKYDGRTKPLPKKSVETSTEPGENKCLLRATDGKRRMSTVIGTKEVNKFLMAYSNLLRANMDGLKKKDKKRRYITNCAISRMDIKLEICLLALIGGR</sequence>
<evidence type="ECO:0000256" key="4">
    <source>
        <dbReference type="ARBA" id="ARBA00022490"/>
    </source>
</evidence>
<dbReference type="PANTHER" id="PTHR12013">
    <property type="entry name" value="SIGNAL RECOGNITION PARTICLE 14 KD PROTEIN"/>
    <property type="match status" value="1"/>
</dbReference>
<comment type="function">
    <text evidence="8 9">Component of the signal recognition particle (SRP) complex, a ribonucleoprotein complex that mediates the cotranslational targeting of secretory and membrane proteins to the endoplasmic reticulum (ER). SRP9 together with SRP14 and the Alu portion of the SRP RNA, constitutes the elongation arrest domain of SRP. The complex of SRP9 and SRP14 is required for SRP RNA binding.</text>
</comment>
<evidence type="ECO:0000256" key="8">
    <source>
        <dbReference type="ARBA" id="ARBA00045462"/>
    </source>
</evidence>
<evidence type="ECO:0000313" key="11">
    <source>
        <dbReference type="Proteomes" id="UP000694388"/>
    </source>
</evidence>
<keyword evidence="11" id="KW-1185">Reference proteome</keyword>
<comment type="similarity">
    <text evidence="2 9">Belongs to the SRP14 family.</text>
</comment>
<dbReference type="Pfam" id="PF02290">
    <property type="entry name" value="SRP14"/>
    <property type="match status" value="1"/>
</dbReference>
<evidence type="ECO:0000256" key="9">
    <source>
        <dbReference type="RuleBase" id="RU368100"/>
    </source>
</evidence>
<comment type="subunit">
    <text evidence="9">Heterodimer with SRP9; binds RNA as heterodimer. Component of a signal recognition particle (SRP) complex that consists of a 7SL RNA molecule of 300 nucleotides and six protein subunits: SRP72, SRP68, SRP54, SRP19, SRP14 and SRP9.</text>
</comment>
<evidence type="ECO:0000256" key="6">
    <source>
        <dbReference type="ARBA" id="ARBA00023135"/>
    </source>
</evidence>
<dbReference type="GeneTree" id="ENSGT00390000008496"/>
<comment type="subcellular location">
    <subcellularLocation>
        <location evidence="1 9">Cytoplasm</location>
    </subcellularLocation>
</comment>
<evidence type="ECO:0000256" key="2">
    <source>
        <dbReference type="ARBA" id="ARBA00010349"/>
    </source>
</evidence>
<dbReference type="FunFam" id="3.30.720.10:FF:000003">
    <property type="entry name" value="Signal recognition particle 14"/>
    <property type="match status" value="1"/>
</dbReference>